<dbReference type="Proteomes" id="UP000193648">
    <property type="component" value="Unassembled WGS sequence"/>
</dbReference>
<evidence type="ECO:0000313" key="3">
    <source>
        <dbReference type="EMBL" id="ORZ21819.1"/>
    </source>
</evidence>
<keyword evidence="1" id="KW-0812">Transmembrane</keyword>
<feature type="transmembrane region" description="Helical" evidence="1">
    <location>
        <begin position="296"/>
        <end position="318"/>
    </location>
</feature>
<dbReference type="InterPro" id="IPR008962">
    <property type="entry name" value="PapD-like_sf"/>
</dbReference>
<comment type="caution">
    <text evidence="3">The sequence shown here is derived from an EMBL/GenBank/DDBJ whole genome shotgun (WGS) entry which is preliminary data.</text>
</comment>
<keyword evidence="1" id="KW-0472">Membrane</keyword>
<dbReference type="STRING" id="64571.A0A1Y2GTZ2"/>
<organism evidence="3 4">
    <name type="scientific">Lobosporangium transversale</name>
    <dbReference type="NCBI Taxonomy" id="64571"/>
    <lineage>
        <taxon>Eukaryota</taxon>
        <taxon>Fungi</taxon>
        <taxon>Fungi incertae sedis</taxon>
        <taxon>Mucoromycota</taxon>
        <taxon>Mortierellomycotina</taxon>
        <taxon>Mortierellomycetes</taxon>
        <taxon>Mortierellales</taxon>
        <taxon>Mortierellaceae</taxon>
        <taxon>Lobosporangium</taxon>
    </lineage>
</organism>
<sequence length="367" mass="40295">MKYSVKPVFGTLRPGESVKIFVRSDKWVSPQDKFLLQTVALTNEETLSLSPLSWKALDSKRILENYITCSSQSALSLQEPEDDVGSLSSSSVTSSSPISSAAAAYIPSSAQFDVGHSTPSLHNQQHLANASLGATASVRQRNQQVFERWQYTESTRLNISMDGLGRRLSNSSSACSSATTSPGSYPIQFTDSRQSFDSLPSPVLTSPVGVNSKELSSKRNSTSLNLQRHPSIIMSTAEGPKKTSMNEIMRETEPPSQNTFEFLMSSLLSTLKSPAKGDTNPLLNFRFFYQRSKRQMLVFSFVCLLFGMLVPLGHVLSVMNARTEGHKMATGNHRDICQVIEVGQSDVTKLDIFDDVSTVRTSVQSTQ</sequence>
<dbReference type="InParanoid" id="A0A1Y2GTZ2"/>
<dbReference type="OrthoDB" id="75724at2759"/>
<proteinExistence type="predicted"/>
<dbReference type="InterPro" id="IPR000535">
    <property type="entry name" value="MSP_dom"/>
</dbReference>
<dbReference type="Gene3D" id="2.60.40.10">
    <property type="entry name" value="Immunoglobulins"/>
    <property type="match status" value="1"/>
</dbReference>
<evidence type="ECO:0000259" key="2">
    <source>
        <dbReference type="PROSITE" id="PS50202"/>
    </source>
</evidence>
<dbReference type="RefSeq" id="XP_021883070.1">
    <property type="nucleotide sequence ID" value="XM_022023599.1"/>
</dbReference>
<name>A0A1Y2GTZ2_9FUNG</name>
<dbReference type="PROSITE" id="PS50202">
    <property type="entry name" value="MSP"/>
    <property type="match status" value="1"/>
</dbReference>
<dbReference type="EMBL" id="MCFF01000011">
    <property type="protein sequence ID" value="ORZ21819.1"/>
    <property type="molecule type" value="Genomic_DNA"/>
</dbReference>
<gene>
    <name evidence="3" type="ORF">BCR41DRAFT_350080</name>
</gene>
<dbReference type="AlphaFoldDB" id="A0A1Y2GTZ2"/>
<keyword evidence="4" id="KW-1185">Reference proteome</keyword>
<dbReference type="GeneID" id="33565443"/>
<evidence type="ECO:0000256" key="1">
    <source>
        <dbReference type="SAM" id="Phobius"/>
    </source>
</evidence>
<keyword evidence="1" id="KW-1133">Transmembrane helix</keyword>
<reference evidence="3 4" key="1">
    <citation type="submission" date="2016-07" db="EMBL/GenBank/DDBJ databases">
        <title>Pervasive Adenine N6-methylation of Active Genes in Fungi.</title>
        <authorList>
            <consortium name="DOE Joint Genome Institute"/>
            <person name="Mondo S.J."/>
            <person name="Dannebaum R.O."/>
            <person name="Kuo R.C."/>
            <person name="Labutti K."/>
            <person name="Haridas S."/>
            <person name="Kuo A."/>
            <person name="Salamov A."/>
            <person name="Ahrendt S.R."/>
            <person name="Lipzen A."/>
            <person name="Sullivan W."/>
            <person name="Andreopoulos W.B."/>
            <person name="Clum A."/>
            <person name="Lindquist E."/>
            <person name="Daum C."/>
            <person name="Ramamoorthy G.K."/>
            <person name="Gryganskyi A."/>
            <person name="Culley D."/>
            <person name="Magnuson J.K."/>
            <person name="James T.Y."/>
            <person name="O'Malley M.A."/>
            <person name="Stajich J.E."/>
            <person name="Spatafora J.W."/>
            <person name="Visel A."/>
            <person name="Grigoriev I.V."/>
        </authorList>
    </citation>
    <scope>NUCLEOTIDE SEQUENCE [LARGE SCALE GENOMIC DNA]</scope>
    <source>
        <strain evidence="3 4">NRRL 3116</strain>
    </source>
</reference>
<protein>
    <recommendedName>
        <fullName evidence="2">MSP domain-containing protein</fullName>
    </recommendedName>
</protein>
<dbReference type="InterPro" id="IPR013783">
    <property type="entry name" value="Ig-like_fold"/>
</dbReference>
<dbReference type="SUPFAM" id="SSF49354">
    <property type="entry name" value="PapD-like"/>
    <property type="match status" value="1"/>
</dbReference>
<accession>A0A1Y2GTZ2</accession>
<evidence type="ECO:0000313" key="4">
    <source>
        <dbReference type="Proteomes" id="UP000193648"/>
    </source>
</evidence>
<feature type="domain" description="MSP" evidence="2">
    <location>
        <begin position="1"/>
        <end position="72"/>
    </location>
</feature>